<dbReference type="Proteomes" id="UP000242656">
    <property type="component" value="Unassembled WGS sequence"/>
</dbReference>
<comment type="caution">
    <text evidence="1">The sequence shown here is derived from an EMBL/GenBank/DDBJ whole genome shotgun (WGS) entry which is preliminary data.</text>
</comment>
<accession>A0A2B0MGK6</accession>
<sequence length="84" mass="9821">MNVFVQRMHEPSLIFHSSSSSHPYTKVFIHPIYMQSFKVPSVPYQQVQYIPSTPAHHFSYGPILYGSPFFKHFNHIVKAQVWEG</sequence>
<evidence type="ECO:0000313" key="1">
    <source>
        <dbReference type="EMBL" id="PFK43302.1"/>
    </source>
</evidence>
<dbReference type="EMBL" id="NUWN01000035">
    <property type="protein sequence ID" value="PFK43302.1"/>
    <property type="molecule type" value="Genomic_DNA"/>
</dbReference>
<name>A0A2B0MGK6_BACCE</name>
<evidence type="ECO:0000313" key="2">
    <source>
        <dbReference type="Proteomes" id="UP000242656"/>
    </source>
</evidence>
<dbReference type="AlphaFoldDB" id="A0A2B0MGK6"/>
<organism evidence="1 2">
    <name type="scientific">Bacillus cereus</name>
    <dbReference type="NCBI Taxonomy" id="1396"/>
    <lineage>
        <taxon>Bacteria</taxon>
        <taxon>Bacillati</taxon>
        <taxon>Bacillota</taxon>
        <taxon>Bacilli</taxon>
        <taxon>Bacillales</taxon>
        <taxon>Bacillaceae</taxon>
        <taxon>Bacillus</taxon>
        <taxon>Bacillus cereus group</taxon>
    </lineage>
</organism>
<proteinExistence type="predicted"/>
<protein>
    <submittedName>
        <fullName evidence="1">Uncharacterized protein</fullName>
    </submittedName>
</protein>
<gene>
    <name evidence="1" type="ORF">COI93_10870</name>
</gene>
<reference evidence="1 2" key="1">
    <citation type="submission" date="2017-09" db="EMBL/GenBank/DDBJ databases">
        <title>Large-scale bioinformatics analysis of Bacillus genomes uncovers conserved roles of natural products in bacterial physiology.</title>
        <authorList>
            <consortium name="Agbiome Team Llc"/>
            <person name="Bleich R.M."/>
            <person name="Grubbs K.J."/>
            <person name="Santa Maria K.C."/>
            <person name="Allen S.E."/>
            <person name="Farag S."/>
            <person name="Shank E.A."/>
            <person name="Bowers A."/>
        </authorList>
    </citation>
    <scope>NUCLEOTIDE SEQUENCE [LARGE SCALE GENOMIC DNA]</scope>
    <source>
        <strain evidence="1 2">AFS083043</strain>
    </source>
</reference>